<evidence type="ECO:0000256" key="1">
    <source>
        <dbReference type="SAM" id="Phobius"/>
    </source>
</evidence>
<dbReference type="EMBL" id="LDXK01000003">
    <property type="protein sequence ID" value="KRT67426.1"/>
    <property type="molecule type" value="Genomic_DNA"/>
</dbReference>
<evidence type="ECO:0000313" key="3">
    <source>
        <dbReference type="Proteomes" id="UP000051297"/>
    </source>
</evidence>
<reference evidence="2 3" key="1">
    <citation type="submission" date="2015-05" db="EMBL/GenBank/DDBJ databases">
        <title>Critical biogeochemical functions in the subsurface are associated with bacteria from new phyla and little studied lineages.</title>
        <authorList>
            <person name="Hug L.A."/>
            <person name="Thomas B.C."/>
            <person name="Sharon I."/>
            <person name="Brown C.T."/>
            <person name="Sharma R."/>
            <person name="Hettich R.L."/>
            <person name="Wilkins M.J."/>
            <person name="Williams K.H."/>
            <person name="Singh A."/>
            <person name="Banfield J.F."/>
        </authorList>
    </citation>
    <scope>NUCLEOTIDE SEQUENCE [LARGE SCALE GENOMIC DNA]</scope>
    <source>
        <strain evidence="2">CSP1-7</strain>
    </source>
</reference>
<keyword evidence="1" id="KW-0472">Membrane</keyword>
<dbReference type="AlphaFoldDB" id="A0A0T5ZXA4"/>
<feature type="transmembrane region" description="Helical" evidence="1">
    <location>
        <begin position="46"/>
        <end position="71"/>
    </location>
</feature>
<dbReference type="Proteomes" id="UP000051297">
    <property type="component" value="Unassembled WGS sequence"/>
</dbReference>
<organism evidence="2 3">
    <name type="scientific">candidate division WWE3 bacterium CSP1-7</name>
    <dbReference type="NCBI Taxonomy" id="1576480"/>
    <lineage>
        <taxon>Bacteria</taxon>
        <taxon>Katanobacteria</taxon>
    </lineage>
</organism>
<evidence type="ECO:0000313" key="2">
    <source>
        <dbReference type="EMBL" id="KRT67426.1"/>
    </source>
</evidence>
<dbReference type="STRING" id="1576480.XU08_C0003G0102"/>
<name>A0A0T5ZXA4_UNCKA</name>
<comment type="caution">
    <text evidence="2">The sequence shown here is derived from an EMBL/GenBank/DDBJ whole genome shotgun (WGS) entry which is preliminary data.</text>
</comment>
<keyword evidence="1" id="KW-0812">Transmembrane</keyword>
<proteinExistence type="predicted"/>
<accession>A0A0T5ZXA4</accession>
<protein>
    <submittedName>
        <fullName evidence="2">Uncharacterized protein</fullName>
    </submittedName>
</protein>
<sequence>MSVADRAIEVGEFQMRFILIALPFIALAVYGFERFIAAGASPGDEVILFVAFLWPMVLAALVPTIAVFALVEHLRERRKRGKSA</sequence>
<gene>
    <name evidence="2" type="ORF">XU08_C0003G0102</name>
</gene>
<keyword evidence="1" id="KW-1133">Transmembrane helix</keyword>
<feature type="transmembrane region" description="Helical" evidence="1">
    <location>
        <begin position="17"/>
        <end position="40"/>
    </location>
</feature>